<evidence type="ECO:0000256" key="11">
    <source>
        <dbReference type="ARBA" id="ARBA00047899"/>
    </source>
</evidence>
<dbReference type="PROSITE" id="PS00108">
    <property type="entry name" value="PROTEIN_KINASE_ST"/>
    <property type="match status" value="1"/>
</dbReference>
<dbReference type="InterPro" id="IPR000719">
    <property type="entry name" value="Prot_kinase_dom"/>
</dbReference>
<dbReference type="GO" id="GO:0005886">
    <property type="term" value="C:plasma membrane"/>
    <property type="evidence" value="ECO:0007669"/>
    <property type="project" value="TreeGrafter"/>
</dbReference>
<evidence type="ECO:0000313" key="15">
    <source>
        <dbReference type="RefSeq" id="XP_014509896.1"/>
    </source>
</evidence>
<evidence type="ECO:0000256" key="3">
    <source>
        <dbReference type="ARBA" id="ARBA00022490"/>
    </source>
</evidence>
<dbReference type="KEGG" id="vra:106768985"/>
<dbReference type="InterPro" id="IPR011009">
    <property type="entry name" value="Kinase-like_dom_sf"/>
</dbReference>
<dbReference type="InterPro" id="IPR051681">
    <property type="entry name" value="Ser/Thr_Kinases-Pseudokinases"/>
</dbReference>
<dbReference type="InterPro" id="IPR008271">
    <property type="entry name" value="Ser/Thr_kinase_AS"/>
</dbReference>
<dbReference type="GO" id="GO:0005524">
    <property type="term" value="F:ATP binding"/>
    <property type="evidence" value="ECO:0007669"/>
    <property type="project" value="UniProtKB-KW"/>
</dbReference>
<sequence>MKESSDGFVRADQIDLKSIDEQLERHLNKVLTIDKKKRSDEEEYADQVHVHTSATASPKFRPAASARLNLKKQKQEWEIDPSKLIIKSVIARGTFGTVHRGVYDTQDVAVKLLDWGEEGQRTEAEIASLRAAFTQEVVVWHKLDHPNVTKFIGATMGSSELQIQTDNGLIGMPSNFCCVVVEYLAGGNLKSYLIKNRRRKLAFKIVIQLALDLARGLSYLHSQKIVHRDVKTENMLLDKTRTVKIADFGVARVEASNPNDMTGETGTLGYMAPEVLNGNPYNRKCDVYSFGICLWEIYCCDMPYPDLSFSEITSAVVRQNLRPEIPRCCPSSLANVMKKCWDATPDKRPEMDEVVSMLEAIDTTKGGGMIPHDQQQGCFCFRKHRGP</sequence>
<dbReference type="GO" id="GO:0004674">
    <property type="term" value="F:protein serine/threonine kinase activity"/>
    <property type="evidence" value="ECO:0007669"/>
    <property type="project" value="UniProtKB-KW"/>
</dbReference>
<dbReference type="SUPFAM" id="SSF56112">
    <property type="entry name" value="Protein kinase-like (PK-like)"/>
    <property type="match status" value="1"/>
</dbReference>
<dbReference type="PANTHER" id="PTHR44329">
    <property type="entry name" value="SERINE/THREONINE-PROTEIN KINASE TNNI3K-RELATED"/>
    <property type="match status" value="1"/>
</dbReference>
<comment type="catalytic activity">
    <reaction evidence="11">
        <text>L-threonyl-[protein] + ATP = O-phospho-L-threonyl-[protein] + ADP + H(+)</text>
        <dbReference type="Rhea" id="RHEA:46608"/>
        <dbReference type="Rhea" id="RHEA-COMP:11060"/>
        <dbReference type="Rhea" id="RHEA-COMP:11605"/>
        <dbReference type="ChEBI" id="CHEBI:15378"/>
        <dbReference type="ChEBI" id="CHEBI:30013"/>
        <dbReference type="ChEBI" id="CHEBI:30616"/>
        <dbReference type="ChEBI" id="CHEBI:61977"/>
        <dbReference type="ChEBI" id="CHEBI:456216"/>
        <dbReference type="EC" id="2.7.11.1"/>
    </reaction>
</comment>
<feature type="domain" description="Protein kinase" evidence="13">
    <location>
        <begin position="84"/>
        <end position="361"/>
    </location>
</feature>
<gene>
    <name evidence="15" type="primary">LOC106768985</name>
</gene>
<dbReference type="FunFam" id="1.10.510.10:FF:000310">
    <property type="entry name" value="Serine/threonine-protein kinase HT1"/>
    <property type="match status" value="1"/>
</dbReference>
<evidence type="ECO:0000256" key="10">
    <source>
        <dbReference type="ARBA" id="ARBA00023137"/>
    </source>
</evidence>
<dbReference type="GO" id="GO:0004713">
    <property type="term" value="F:protein tyrosine kinase activity"/>
    <property type="evidence" value="ECO:0007669"/>
    <property type="project" value="UniProtKB-KW"/>
</dbReference>
<dbReference type="PIRSF" id="PIRSF000654">
    <property type="entry name" value="Integrin-linked_kinase"/>
    <property type="match status" value="1"/>
</dbReference>
<evidence type="ECO:0000259" key="13">
    <source>
        <dbReference type="PROSITE" id="PS50011"/>
    </source>
</evidence>
<dbReference type="SMART" id="SM00220">
    <property type="entry name" value="S_TKc"/>
    <property type="match status" value="1"/>
</dbReference>
<evidence type="ECO:0000256" key="12">
    <source>
        <dbReference type="ARBA" id="ARBA00048679"/>
    </source>
</evidence>
<keyword evidence="4" id="KW-0723">Serine/threonine-protein kinase</keyword>
<keyword evidence="9" id="KW-0067">ATP-binding</keyword>
<dbReference type="CDD" id="cd13999">
    <property type="entry name" value="STKc_MAP3K-like"/>
    <property type="match status" value="1"/>
</dbReference>
<comment type="catalytic activity">
    <reaction evidence="12">
        <text>L-seryl-[protein] + ATP = O-phospho-L-seryl-[protein] + ADP + H(+)</text>
        <dbReference type="Rhea" id="RHEA:17989"/>
        <dbReference type="Rhea" id="RHEA-COMP:9863"/>
        <dbReference type="Rhea" id="RHEA-COMP:11604"/>
        <dbReference type="ChEBI" id="CHEBI:15378"/>
        <dbReference type="ChEBI" id="CHEBI:29999"/>
        <dbReference type="ChEBI" id="CHEBI:30616"/>
        <dbReference type="ChEBI" id="CHEBI:83421"/>
        <dbReference type="ChEBI" id="CHEBI:456216"/>
        <dbReference type="EC" id="2.7.11.1"/>
    </reaction>
</comment>
<name>A0A1S3UUZ1_VIGRR</name>
<evidence type="ECO:0000256" key="1">
    <source>
        <dbReference type="ARBA" id="ARBA00004514"/>
    </source>
</evidence>
<comment type="subcellular location">
    <subcellularLocation>
        <location evidence="1">Cytoplasm</location>
        <location evidence="1">Cytosol</location>
    </subcellularLocation>
</comment>
<organism evidence="14 15">
    <name type="scientific">Vigna radiata var. radiata</name>
    <name type="common">Mung bean</name>
    <name type="synonym">Phaseolus aureus</name>
    <dbReference type="NCBI Taxonomy" id="3916"/>
    <lineage>
        <taxon>Eukaryota</taxon>
        <taxon>Viridiplantae</taxon>
        <taxon>Streptophyta</taxon>
        <taxon>Embryophyta</taxon>
        <taxon>Tracheophyta</taxon>
        <taxon>Spermatophyta</taxon>
        <taxon>Magnoliopsida</taxon>
        <taxon>eudicotyledons</taxon>
        <taxon>Gunneridae</taxon>
        <taxon>Pentapetalae</taxon>
        <taxon>rosids</taxon>
        <taxon>fabids</taxon>
        <taxon>Fabales</taxon>
        <taxon>Fabaceae</taxon>
        <taxon>Papilionoideae</taxon>
        <taxon>50 kb inversion clade</taxon>
        <taxon>NPAAA clade</taxon>
        <taxon>indigoferoid/millettioid clade</taxon>
        <taxon>Phaseoleae</taxon>
        <taxon>Vigna</taxon>
    </lineage>
</organism>
<dbReference type="Gene3D" id="3.30.200.20">
    <property type="entry name" value="Phosphorylase Kinase, domain 1"/>
    <property type="match status" value="1"/>
</dbReference>
<evidence type="ECO:0000256" key="4">
    <source>
        <dbReference type="ARBA" id="ARBA00022527"/>
    </source>
</evidence>
<keyword evidence="6" id="KW-0808">Transferase</keyword>
<evidence type="ECO:0000313" key="14">
    <source>
        <dbReference type="Proteomes" id="UP000087766"/>
    </source>
</evidence>
<protein>
    <recommendedName>
        <fullName evidence="2">non-specific serine/threonine protein kinase</fullName>
        <ecNumber evidence="2">2.7.11.1</ecNumber>
    </recommendedName>
</protein>
<evidence type="ECO:0000256" key="8">
    <source>
        <dbReference type="ARBA" id="ARBA00022777"/>
    </source>
</evidence>
<keyword evidence="5" id="KW-0597">Phosphoprotein</keyword>
<dbReference type="GO" id="GO:0005829">
    <property type="term" value="C:cytosol"/>
    <property type="evidence" value="ECO:0007669"/>
    <property type="project" value="UniProtKB-SubCell"/>
</dbReference>
<evidence type="ECO:0000256" key="7">
    <source>
        <dbReference type="ARBA" id="ARBA00022741"/>
    </source>
</evidence>
<dbReference type="GO" id="GO:0010114">
    <property type="term" value="P:response to red light"/>
    <property type="evidence" value="ECO:0007669"/>
    <property type="project" value="UniProtKB-ARBA"/>
</dbReference>
<dbReference type="PANTHER" id="PTHR44329:SF280">
    <property type="entry name" value="PROTEIN KINASE"/>
    <property type="match status" value="1"/>
</dbReference>
<dbReference type="FunFam" id="3.30.200.20:FF:000034">
    <property type="entry name" value="Kinase suppressor of Ras 1"/>
    <property type="match status" value="1"/>
</dbReference>
<dbReference type="InterPro" id="IPR001245">
    <property type="entry name" value="Ser-Thr/Tyr_kinase_cat_dom"/>
</dbReference>
<evidence type="ECO:0000256" key="5">
    <source>
        <dbReference type="ARBA" id="ARBA00022553"/>
    </source>
</evidence>
<accession>A0A1S3UUZ1</accession>
<keyword evidence="14" id="KW-1185">Reference proteome</keyword>
<dbReference type="Proteomes" id="UP000087766">
    <property type="component" value="Chromosome 7"/>
</dbReference>
<dbReference type="GO" id="GO:0001659">
    <property type="term" value="P:temperature homeostasis"/>
    <property type="evidence" value="ECO:0007669"/>
    <property type="project" value="UniProtKB-ARBA"/>
</dbReference>
<reference evidence="14" key="1">
    <citation type="journal article" date="2014" name="Nat. Commun.">
        <title>Genome sequence of mungbean and insights into evolution within Vigna species.</title>
        <authorList>
            <person name="Kang Y.J."/>
            <person name="Kim S.K."/>
            <person name="Kim M.Y."/>
            <person name="Lestari P."/>
            <person name="Kim K.H."/>
            <person name="Ha B.K."/>
            <person name="Jun T.H."/>
            <person name="Hwang W.J."/>
            <person name="Lee T."/>
            <person name="Lee J."/>
            <person name="Shim S."/>
            <person name="Yoon M.Y."/>
            <person name="Jang Y.E."/>
            <person name="Han K.S."/>
            <person name="Taeprayoon P."/>
            <person name="Yoon N."/>
            <person name="Somta P."/>
            <person name="Tanya P."/>
            <person name="Kim K.S."/>
            <person name="Gwag J.G."/>
            <person name="Moon J.K."/>
            <person name="Lee Y.H."/>
            <person name="Park B.S."/>
            <person name="Bombarely A."/>
            <person name="Doyle J.J."/>
            <person name="Jackson S.A."/>
            <person name="Schafleitner R."/>
            <person name="Srinives P."/>
            <person name="Varshney R.K."/>
            <person name="Lee S.H."/>
        </authorList>
    </citation>
    <scope>NUCLEOTIDE SEQUENCE [LARGE SCALE GENOMIC DNA]</scope>
    <source>
        <strain evidence="14">cv. VC1973A</strain>
    </source>
</reference>
<dbReference type="EC" id="2.7.11.1" evidence="2"/>
<dbReference type="AlphaFoldDB" id="A0A1S3UUZ1"/>
<dbReference type="RefSeq" id="XP_014509896.1">
    <property type="nucleotide sequence ID" value="XM_014654410.2"/>
</dbReference>
<keyword evidence="7" id="KW-0547">Nucleotide-binding</keyword>
<dbReference type="PROSITE" id="PS50011">
    <property type="entry name" value="PROTEIN_KINASE_DOM"/>
    <property type="match status" value="1"/>
</dbReference>
<dbReference type="OrthoDB" id="4062651at2759"/>
<reference evidence="15" key="2">
    <citation type="submission" date="2025-08" db="UniProtKB">
        <authorList>
            <consortium name="RefSeq"/>
        </authorList>
    </citation>
    <scope>IDENTIFICATION</scope>
    <source>
        <tissue evidence="15">Leaf</tissue>
    </source>
</reference>
<evidence type="ECO:0000256" key="2">
    <source>
        <dbReference type="ARBA" id="ARBA00012513"/>
    </source>
</evidence>
<evidence type="ECO:0000256" key="6">
    <source>
        <dbReference type="ARBA" id="ARBA00022679"/>
    </source>
</evidence>
<evidence type="ECO:0000256" key="9">
    <source>
        <dbReference type="ARBA" id="ARBA00022840"/>
    </source>
</evidence>
<dbReference type="PRINTS" id="PR00109">
    <property type="entry name" value="TYRKINASE"/>
</dbReference>
<dbReference type="STRING" id="3916.A0A1S3UUZ1"/>
<proteinExistence type="predicted"/>
<dbReference type="GeneID" id="106768985"/>
<dbReference type="GO" id="GO:1902456">
    <property type="term" value="P:regulation of stomatal opening"/>
    <property type="evidence" value="ECO:0007669"/>
    <property type="project" value="UniProtKB-ARBA"/>
</dbReference>
<keyword evidence="8 15" id="KW-0418">Kinase</keyword>
<dbReference type="GO" id="GO:0071244">
    <property type="term" value="P:cellular response to carbon dioxide"/>
    <property type="evidence" value="ECO:0007669"/>
    <property type="project" value="UniProtKB-ARBA"/>
</dbReference>
<dbReference type="Gene3D" id="1.10.510.10">
    <property type="entry name" value="Transferase(Phosphotransferase) domain 1"/>
    <property type="match status" value="1"/>
</dbReference>
<dbReference type="GO" id="GO:0009637">
    <property type="term" value="P:response to blue light"/>
    <property type="evidence" value="ECO:0007669"/>
    <property type="project" value="UniProtKB-ARBA"/>
</dbReference>
<keyword evidence="10" id="KW-0829">Tyrosine-protein kinase</keyword>
<keyword evidence="3" id="KW-0963">Cytoplasm</keyword>
<dbReference type="Pfam" id="PF07714">
    <property type="entry name" value="PK_Tyr_Ser-Thr"/>
    <property type="match status" value="1"/>
</dbReference>